<organism evidence="1 2">
    <name type="scientific">Portunus trituberculatus</name>
    <name type="common">Swimming crab</name>
    <name type="synonym">Neptunus trituberculatus</name>
    <dbReference type="NCBI Taxonomy" id="210409"/>
    <lineage>
        <taxon>Eukaryota</taxon>
        <taxon>Metazoa</taxon>
        <taxon>Ecdysozoa</taxon>
        <taxon>Arthropoda</taxon>
        <taxon>Crustacea</taxon>
        <taxon>Multicrustacea</taxon>
        <taxon>Malacostraca</taxon>
        <taxon>Eumalacostraca</taxon>
        <taxon>Eucarida</taxon>
        <taxon>Decapoda</taxon>
        <taxon>Pleocyemata</taxon>
        <taxon>Brachyura</taxon>
        <taxon>Eubrachyura</taxon>
        <taxon>Portunoidea</taxon>
        <taxon>Portunidae</taxon>
        <taxon>Portuninae</taxon>
        <taxon>Portunus</taxon>
    </lineage>
</organism>
<reference evidence="1 2" key="1">
    <citation type="submission" date="2019-05" db="EMBL/GenBank/DDBJ databases">
        <title>Another draft genome of Portunus trituberculatus and its Hox gene families provides insights of decapod evolution.</title>
        <authorList>
            <person name="Jeong J.-H."/>
            <person name="Song I."/>
            <person name="Kim S."/>
            <person name="Choi T."/>
            <person name="Kim D."/>
            <person name="Ryu S."/>
            <person name="Kim W."/>
        </authorList>
    </citation>
    <scope>NUCLEOTIDE SEQUENCE [LARGE SCALE GENOMIC DNA]</scope>
    <source>
        <tissue evidence="1">Muscle</tissue>
    </source>
</reference>
<sequence length="57" mass="6672">MDHRVHARRFEFKLGSPLVAAQRITQLPSDVRPLSKPIRTQCESPLQPFCWCYPLFC</sequence>
<dbReference type="AlphaFoldDB" id="A0A5B7IV95"/>
<gene>
    <name evidence="1" type="ORF">E2C01_081065</name>
</gene>
<dbReference type="Proteomes" id="UP000324222">
    <property type="component" value="Unassembled WGS sequence"/>
</dbReference>
<evidence type="ECO:0000313" key="1">
    <source>
        <dbReference type="EMBL" id="MPC86243.1"/>
    </source>
</evidence>
<dbReference type="EMBL" id="VSRR010070892">
    <property type="protein sequence ID" value="MPC86243.1"/>
    <property type="molecule type" value="Genomic_DNA"/>
</dbReference>
<name>A0A5B7IV95_PORTR</name>
<accession>A0A5B7IV95</accession>
<comment type="caution">
    <text evidence="1">The sequence shown here is derived from an EMBL/GenBank/DDBJ whole genome shotgun (WGS) entry which is preliminary data.</text>
</comment>
<evidence type="ECO:0000313" key="2">
    <source>
        <dbReference type="Proteomes" id="UP000324222"/>
    </source>
</evidence>
<keyword evidence="2" id="KW-1185">Reference proteome</keyword>
<protein>
    <submittedName>
        <fullName evidence="1">Uncharacterized protein</fullName>
    </submittedName>
</protein>
<proteinExistence type="predicted"/>